<comment type="caution">
    <text evidence="3">The sequence shown here is derived from an EMBL/GenBank/DDBJ whole genome shotgun (WGS) entry which is preliminary data.</text>
</comment>
<feature type="transmembrane region" description="Helical" evidence="2">
    <location>
        <begin position="48"/>
        <end position="69"/>
    </location>
</feature>
<gene>
    <name evidence="3" type="ORF">ACFOZ4_06625</name>
</gene>
<evidence type="ECO:0000256" key="2">
    <source>
        <dbReference type="SAM" id="Phobius"/>
    </source>
</evidence>
<evidence type="ECO:0000313" key="4">
    <source>
        <dbReference type="Proteomes" id="UP001595816"/>
    </source>
</evidence>
<dbReference type="RefSeq" id="WP_253758188.1">
    <property type="nucleotide sequence ID" value="NZ_JAMZDZ010000001.1"/>
</dbReference>
<keyword evidence="2" id="KW-1133">Transmembrane helix</keyword>
<name>A0ABV8LH96_9ACTN</name>
<evidence type="ECO:0000256" key="1">
    <source>
        <dbReference type="SAM" id="MobiDB-lite"/>
    </source>
</evidence>
<dbReference type="EMBL" id="JBHSAY010000005">
    <property type="protein sequence ID" value="MFC4130275.1"/>
    <property type="molecule type" value="Genomic_DNA"/>
</dbReference>
<proteinExistence type="predicted"/>
<evidence type="ECO:0000313" key="3">
    <source>
        <dbReference type="EMBL" id="MFC4130275.1"/>
    </source>
</evidence>
<organism evidence="3 4">
    <name type="scientific">Hamadaea flava</name>
    <dbReference type="NCBI Taxonomy" id="1742688"/>
    <lineage>
        <taxon>Bacteria</taxon>
        <taxon>Bacillati</taxon>
        <taxon>Actinomycetota</taxon>
        <taxon>Actinomycetes</taxon>
        <taxon>Micromonosporales</taxon>
        <taxon>Micromonosporaceae</taxon>
        <taxon>Hamadaea</taxon>
    </lineage>
</organism>
<protein>
    <submittedName>
        <fullName evidence="3">Uncharacterized protein</fullName>
    </submittedName>
</protein>
<feature type="region of interest" description="Disordered" evidence="1">
    <location>
        <begin position="1"/>
        <end position="34"/>
    </location>
</feature>
<sequence length="70" mass="7648">MTEYAGPPVTPHDPDYQPEIIEGDSPPRVLPPQDHAALDRDDAAARQFTFFIGGIAALTLCALALILWLF</sequence>
<accession>A0ABV8LH96</accession>
<keyword evidence="2" id="KW-0472">Membrane</keyword>
<keyword evidence="4" id="KW-1185">Reference proteome</keyword>
<dbReference type="Proteomes" id="UP001595816">
    <property type="component" value="Unassembled WGS sequence"/>
</dbReference>
<keyword evidence="2" id="KW-0812">Transmembrane</keyword>
<reference evidence="4" key="1">
    <citation type="journal article" date="2019" name="Int. J. Syst. Evol. Microbiol.">
        <title>The Global Catalogue of Microorganisms (GCM) 10K type strain sequencing project: providing services to taxonomists for standard genome sequencing and annotation.</title>
        <authorList>
            <consortium name="The Broad Institute Genomics Platform"/>
            <consortium name="The Broad Institute Genome Sequencing Center for Infectious Disease"/>
            <person name="Wu L."/>
            <person name="Ma J."/>
        </authorList>
    </citation>
    <scope>NUCLEOTIDE SEQUENCE [LARGE SCALE GENOMIC DNA]</scope>
    <source>
        <strain evidence="4">CGMCC 4.7289</strain>
    </source>
</reference>